<gene>
    <name evidence="2" type="ORF">F2Q69_00043496</name>
</gene>
<keyword evidence="1" id="KW-0472">Membrane</keyword>
<proteinExistence type="predicted"/>
<comment type="caution">
    <text evidence="2">The sequence shown here is derived from an EMBL/GenBank/DDBJ whole genome shotgun (WGS) entry which is preliminary data.</text>
</comment>
<keyword evidence="1" id="KW-1133">Transmembrane helix</keyword>
<evidence type="ECO:0000313" key="3">
    <source>
        <dbReference type="Proteomes" id="UP000712600"/>
    </source>
</evidence>
<feature type="transmembrane region" description="Helical" evidence="1">
    <location>
        <begin position="21"/>
        <end position="39"/>
    </location>
</feature>
<protein>
    <submittedName>
        <fullName evidence="2">Uncharacterized protein</fullName>
    </submittedName>
</protein>
<dbReference type="EMBL" id="QGKX02001621">
    <property type="protein sequence ID" value="KAF3504593.1"/>
    <property type="molecule type" value="Genomic_DNA"/>
</dbReference>
<evidence type="ECO:0000313" key="2">
    <source>
        <dbReference type="EMBL" id="KAF3504593.1"/>
    </source>
</evidence>
<keyword evidence="1" id="KW-0812">Transmembrane</keyword>
<feature type="transmembrane region" description="Helical" evidence="1">
    <location>
        <begin position="45"/>
        <end position="66"/>
    </location>
</feature>
<reference evidence="2" key="1">
    <citation type="submission" date="2019-12" db="EMBL/GenBank/DDBJ databases">
        <title>Genome sequencing and annotation of Brassica cretica.</title>
        <authorList>
            <person name="Studholme D.J."/>
            <person name="Sarris P."/>
        </authorList>
    </citation>
    <scope>NUCLEOTIDE SEQUENCE</scope>
    <source>
        <strain evidence="2">PFS-109/04</strain>
        <tissue evidence="2">Leaf</tissue>
    </source>
</reference>
<accession>A0A8S9NU15</accession>
<dbReference type="AlphaFoldDB" id="A0A8S9NU15"/>
<dbReference type="Proteomes" id="UP000712600">
    <property type="component" value="Unassembled WGS sequence"/>
</dbReference>
<organism evidence="2 3">
    <name type="scientific">Brassica cretica</name>
    <name type="common">Mustard</name>
    <dbReference type="NCBI Taxonomy" id="69181"/>
    <lineage>
        <taxon>Eukaryota</taxon>
        <taxon>Viridiplantae</taxon>
        <taxon>Streptophyta</taxon>
        <taxon>Embryophyta</taxon>
        <taxon>Tracheophyta</taxon>
        <taxon>Spermatophyta</taxon>
        <taxon>Magnoliopsida</taxon>
        <taxon>eudicotyledons</taxon>
        <taxon>Gunneridae</taxon>
        <taxon>Pentapetalae</taxon>
        <taxon>rosids</taxon>
        <taxon>malvids</taxon>
        <taxon>Brassicales</taxon>
        <taxon>Brassicaceae</taxon>
        <taxon>Brassiceae</taxon>
        <taxon>Brassica</taxon>
    </lineage>
</organism>
<evidence type="ECO:0000256" key="1">
    <source>
        <dbReference type="SAM" id="Phobius"/>
    </source>
</evidence>
<sequence>MNLRFYHFYFRGRFRDVIADVANLRFVTSGFPTFSVFAASDPSLLFGQFLMFCPEDVFFFLCHGLVKQGIFLSRAAPCSYRMHISGWFRRELILTGLPVRSPFFPTEWQSQVFSRGT</sequence>
<name>A0A8S9NU15_BRACR</name>